<feature type="transmembrane region" description="Helical" evidence="1">
    <location>
        <begin position="274"/>
        <end position="296"/>
    </location>
</feature>
<dbReference type="Pfam" id="PF05145">
    <property type="entry name" value="AbrB"/>
    <property type="match status" value="1"/>
</dbReference>
<dbReference type="EMBL" id="JARWAO010000004">
    <property type="protein sequence ID" value="MDR5896311.1"/>
    <property type="molecule type" value="Genomic_DNA"/>
</dbReference>
<keyword evidence="3" id="KW-1185">Reference proteome</keyword>
<protein>
    <submittedName>
        <fullName evidence="2">AbrB family transcriptional regulator</fullName>
    </submittedName>
</protein>
<evidence type="ECO:0000256" key="1">
    <source>
        <dbReference type="SAM" id="Phobius"/>
    </source>
</evidence>
<accession>A0ABU1GW82</accession>
<organism evidence="2 3">
    <name type="scientific">Larsenimonas suaedae</name>
    <dbReference type="NCBI Taxonomy" id="1851019"/>
    <lineage>
        <taxon>Bacteria</taxon>
        <taxon>Pseudomonadati</taxon>
        <taxon>Pseudomonadota</taxon>
        <taxon>Gammaproteobacteria</taxon>
        <taxon>Oceanospirillales</taxon>
        <taxon>Halomonadaceae</taxon>
        <taxon>Larsenimonas</taxon>
    </lineage>
</organism>
<evidence type="ECO:0000313" key="2">
    <source>
        <dbReference type="EMBL" id="MDR5896311.1"/>
    </source>
</evidence>
<feature type="transmembrane region" description="Helical" evidence="1">
    <location>
        <begin position="39"/>
        <end position="54"/>
    </location>
</feature>
<keyword evidence="1" id="KW-0472">Membrane</keyword>
<feature type="transmembrane region" description="Helical" evidence="1">
    <location>
        <begin position="242"/>
        <end position="262"/>
    </location>
</feature>
<dbReference type="PIRSF" id="PIRSF038991">
    <property type="entry name" value="Protein_AbrB"/>
    <property type="match status" value="1"/>
</dbReference>
<feature type="transmembrane region" description="Helical" evidence="1">
    <location>
        <begin position="66"/>
        <end position="87"/>
    </location>
</feature>
<dbReference type="NCBIfam" id="TIGR03082">
    <property type="entry name" value="Gneg_AbrB_dup"/>
    <property type="match status" value="2"/>
</dbReference>
<name>A0ABU1GW82_9GAMM</name>
<feature type="transmembrane region" description="Helical" evidence="1">
    <location>
        <begin position="93"/>
        <end position="113"/>
    </location>
</feature>
<proteinExistence type="predicted"/>
<dbReference type="PANTHER" id="PTHR38457:SF1">
    <property type="entry name" value="REGULATOR ABRB-RELATED"/>
    <property type="match status" value="1"/>
</dbReference>
<reference evidence="2 3" key="1">
    <citation type="submission" date="2023-04" db="EMBL/GenBank/DDBJ databases">
        <title>A long-awaited taxogenomic arrangement of the family Halomonadaceae.</title>
        <authorList>
            <person name="De La Haba R."/>
            <person name="Chuvochina M."/>
            <person name="Wittouck S."/>
            <person name="Arahal D.R."/>
            <person name="Sanchez-Porro C."/>
            <person name="Hugenholtz P."/>
            <person name="Ventosa A."/>
        </authorList>
    </citation>
    <scope>NUCLEOTIDE SEQUENCE [LARGE SCALE GENOMIC DNA]</scope>
    <source>
        <strain evidence="2 3">DSM 22428</strain>
    </source>
</reference>
<feature type="transmembrane region" description="Helical" evidence="1">
    <location>
        <begin position="156"/>
        <end position="174"/>
    </location>
</feature>
<sequence length="358" mass="38166">MKHLLHLRLSRLPATLQWPLLLAVSAAFAAALELVRLPAALLLGPMIAGILFSLRGSPLRIARPLFFMAQTLIGCMIASSMDVSIIGNLANSWWLFLAVTLLVIFASSVLGWLMAKWQVLPGTTAIWGSSPGGASVMMLLAESQGADMRLVAFMQYLRVLFVAVLASVIARLFLPEDAVGAQAIDWFPTLDAVDFTQTLLIAAIGGYAGLKLKLPAGQLLVPMIAGSLLSMSGAVTLQLPEWLLAISYAVLGWRIGLGFTPAIMRHATRALPKIILSIVSLITLCGLIATVLVYAFDVDPLTAYMATSPGGLDSIAIISASSNVDIGFIMTFQTVRFLMVLAIGPPLAKYLAGRLPSH</sequence>
<keyword evidence="1" id="KW-0812">Transmembrane</keyword>
<dbReference type="InterPro" id="IPR007820">
    <property type="entry name" value="AbrB_fam"/>
</dbReference>
<gene>
    <name evidence="2" type="ORF">QC825_09520</name>
</gene>
<feature type="transmembrane region" description="Helical" evidence="1">
    <location>
        <begin position="219"/>
        <end position="236"/>
    </location>
</feature>
<comment type="caution">
    <text evidence="2">The sequence shown here is derived from an EMBL/GenBank/DDBJ whole genome shotgun (WGS) entry which is preliminary data.</text>
</comment>
<dbReference type="PANTHER" id="PTHR38457">
    <property type="entry name" value="REGULATOR ABRB-RELATED"/>
    <property type="match status" value="1"/>
</dbReference>
<dbReference type="RefSeq" id="WP_251594872.1">
    <property type="nucleotide sequence ID" value="NZ_JAMLJI010000004.1"/>
</dbReference>
<keyword evidence="1" id="KW-1133">Transmembrane helix</keyword>
<evidence type="ECO:0000313" key="3">
    <source>
        <dbReference type="Proteomes" id="UP001269375"/>
    </source>
</evidence>
<dbReference type="InterPro" id="IPR017516">
    <property type="entry name" value="AbrB_dup"/>
</dbReference>
<dbReference type="Proteomes" id="UP001269375">
    <property type="component" value="Unassembled WGS sequence"/>
</dbReference>